<sequence length="151" mass="16698">MKSTDEKKGEKSDRKLTVLEAHGYALGKTIGAGSYATVKQVQSRVEFPKHPKVSQPCRSLIARILMPQPARLRIGIIRSDIWLEVSTSVAQTSIDDGFVKTAIATPKERETPDEGMVRITPAIFQGILNERPKITVDDKAETTKVDLNVKL</sequence>
<accession>E2BLD2</accession>
<gene>
    <name evidence="1" type="ORF">EAI_15419</name>
</gene>
<dbReference type="EMBL" id="GL449017">
    <property type="protein sequence ID" value="EFN83484.1"/>
    <property type="molecule type" value="Genomic_DNA"/>
</dbReference>
<reference evidence="1 2" key="1">
    <citation type="journal article" date="2010" name="Science">
        <title>Genomic comparison of the ants Camponotus floridanus and Harpegnathos saltator.</title>
        <authorList>
            <person name="Bonasio R."/>
            <person name="Zhang G."/>
            <person name="Ye C."/>
            <person name="Mutti N.S."/>
            <person name="Fang X."/>
            <person name="Qin N."/>
            <person name="Donahue G."/>
            <person name="Yang P."/>
            <person name="Li Q."/>
            <person name="Li C."/>
            <person name="Zhang P."/>
            <person name="Huang Z."/>
            <person name="Berger S.L."/>
            <person name="Reinberg D."/>
            <person name="Wang J."/>
            <person name="Liebig J."/>
        </authorList>
    </citation>
    <scope>NUCLEOTIDE SEQUENCE [LARGE SCALE GENOMIC DNA]</scope>
    <source>
        <strain evidence="1 2">R22 G/1</strain>
    </source>
</reference>
<protein>
    <submittedName>
        <fullName evidence="1">Uncharacterized protein</fullName>
    </submittedName>
</protein>
<dbReference type="STRING" id="610380.E2BLD2"/>
<dbReference type="OrthoDB" id="504170at2759"/>
<dbReference type="AlphaFoldDB" id="E2BLD2"/>
<dbReference type="InParanoid" id="E2BLD2"/>
<evidence type="ECO:0000313" key="2">
    <source>
        <dbReference type="Proteomes" id="UP000008237"/>
    </source>
</evidence>
<dbReference type="Proteomes" id="UP000008237">
    <property type="component" value="Unassembled WGS sequence"/>
</dbReference>
<proteinExistence type="predicted"/>
<organism evidence="2">
    <name type="scientific">Harpegnathos saltator</name>
    <name type="common">Jerdon's jumping ant</name>
    <dbReference type="NCBI Taxonomy" id="610380"/>
    <lineage>
        <taxon>Eukaryota</taxon>
        <taxon>Metazoa</taxon>
        <taxon>Ecdysozoa</taxon>
        <taxon>Arthropoda</taxon>
        <taxon>Hexapoda</taxon>
        <taxon>Insecta</taxon>
        <taxon>Pterygota</taxon>
        <taxon>Neoptera</taxon>
        <taxon>Endopterygota</taxon>
        <taxon>Hymenoptera</taxon>
        <taxon>Apocrita</taxon>
        <taxon>Aculeata</taxon>
        <taxon>Formicoidea</taxon>
        <taxon>Formicidae</taxon>
        <taxon>Ponerinae</taxon>
        <taxon>Ponerini</taxon>
        <taxon>Harpegnathos</taxon>
    </lineage>
</organism>
<name>E2BLD2_HARSA</name>
<evidence type="ECO:0000313" key="1">
    <source>
        <dbReference type="EMBL" id="EFN83484.1"/>
    </source>
</evidence>
<keyword evidence="2" id="KW-1185">Reference proteome</keyword>